<feature type="transmembrane region" description="Helical" evidence="1">
    <location>
        <begin position="43"/>
        <end position="59"/>
    </location>
</feature>
<feature type="transmembrane region" description="Helical" evidence="1">
    <location>
        <begin position="93"/>
        <end position="110"/>
    </location>
</feature>
<feature type="transmembrane region" description="Helical" evidence="1">
    <location>
        <begin position="66"/>
        <end position="87"/>
    </location>
</feature>
<evidence type="ECO:0000256" key="1">
    <source>
        <dbReference type="SAM" id="Phobius"/>
    </source>
</evidence>
<reference evidence="2" key="1">
    <citation type="submission" date="2024-02" db="EMBL/GenBank/DDBJ databases">
        <title>Sediminibacterium planktonica sp. nov. and Sediminibacterium longus sp. nov., isolated from surface lake and river water.</title>
        <authorList>
            <person name="Watanabe K."/>
            <person name="Takemine S."/>
            <person name="Ishii Y."/>
            <person name="Ogata Y."/>
            <person name="Shindo C."/>
            <person name="Suda W."/>
        </authorList>
    </citation>
    <scope>NUCLEOTIDE SEQUENCE</scope>
    <source>
        <strain evidence="2">KACHI17</strain>
    </source>
</reference>
<keyword evidence="1" id="KW-0472">Membrane</keyword>
<accession>A0AAT9GM92</accession>
<gene>
    <name evidence="2" type="ORF">KACHI17_26200</name>
</gene>
<dbReference type="AlphaFoldDB" id="A0AAT9GM92"/>
<sequence length="127" mass="15124">MVTIAYSVFLIQQLIHMAQLAQELIKQSGMKIDDLPPFEPDPFFYRLMAMIILPWLFLIRKCRNTPWLAIVLLFVIYFGGTGSWNQYDLVFKVLQYISLLCAVYALLWLLRELPFQKRKRKEYSKRS</sequence>
<evidence type="ECO:0000313" key="2">
    <source>
        <dbReference type="EMBL" id="BFG71739.1"/>
    </source>
</evidence>
<protein>
    <submittedName>
        <fullName evidence="2">Uncharacterized protein</fullName>
    </submittedName>
</protein>
<keyword evidence="1" id="KW-0812">Transmembrane</keyword>
<proteinExistence type="predicted"/>
<dbReference type="EMBL" id="AP029612">
    <property type="protein sequence ID" value="BFG71739.1"/>
    <property type="molecule type" value="Genomic_DNA"/>
</dbReference>
<keyword evidence="1" id="KW-1133">Transmembrane helix</keyword>
<name>A0AAT9GM92_9BACT</name>
<organism evidence="2">
    <name type="scientific">Sediminibacterium sp. KACHI17</name>
    <dbReference type="NCBI Taxonomy" id="1751071"/>
    <lineage>
        <taxon>Bacteria</taxon>
        <taxon>Pseudomonadati</taxon>
        <taxon>Bacteroidota</taxon>
        <taxon>Chitinophagia</taxon>
        <taxon>Chitinophagales</taxon>
        <taxon>Chitinophagaceae</taxon>
        <taxon>Sediminibacterium</taxon>
    </lineage>
</organism>